<protein>
    <recommendedName>
        <fullName evidence="1">UPF0210 protein GGQ74_002012</fullName>
    </recommendedName>
</protein>
<dbReference type="AlphaFoldDB" id="A0A846QUL7"/>
<evidence type="ECO:0000256" key="1">
    <source>
        <dbReference type="HAMAP-Rule" id="MF_01221"/>
    </source>
</evidence>
<name>A0A846QUL7_9BACT</name>
<dbReference type="Proteomes" id="UP000580856">
    <property type="component" value="Unassembled WGS sequence"/>
</dbReference>
<keyword evidence="3" id="KW-1185">Reference proteome</keyword>
<evidence type="ECO:0000313" key="3">
    <source>
        <dbReference type="Proteomes" id="UP000580856"/>
    </source>
</evidence>
<dbReference type="CDD" id="cd08025">
    <property type="entry name" value="RNR_PFL_like_DUF711"/>
    <property type="match status" value="1"/>
</dbReference>
<dbReference type="PANTHER" id="PTHR37560">
    <property type="entry name" value="UPF0210 PROTEIN SPR0218"/>
    <property type="match status" value="1"/>
</dbReference>
<dbReference type="SUPFAM" id="SSF51998">
    <property type="entry name" value="PFL-like glycyl radical enzymes"/>
    <property type="match status" value="1"/>
</dbReference>
<dbReference type="RefSeq" id="WP_167941415.1">
    <property type="nucleotide sequence ID" value="NZ_JAATJA010000002.1"/>
</dbReference>
<sequence length="457" mass="47498">MLTDREVLSTLEMLKNEHLDVRTVTMGISLFDCASPDFDVFAARVRAKIRRHAKNLVAFCDEVGDKYGIPVVNKRISVSPMGVVCASFGPQDMVRAAKVLDDAAREAGVNFLGGFGALVDKGMTAGDRALIDALPDALAETERVCSSVNVATSKTGINMDAVARMGEVIKLAAERTADRDGIGCAKLVVFANIPQDVPFMAGAYLGVGEPEAVINVGVSGPGVVRKAIDRARKSNPKFNLGELSEVIKRTAYKVTRVGEIIGREVADRLGVPFGVVDLSLAPAPQVGDSVGEIFQSLGLSSIGAPGSTAVLAMLNDAVKKGGAFASSHVGGLSGAFIPVSEDLNIAEAAASGALSIEKLEAMTCVCSVGLDMVPIPGDTPASTISAIIADEMAIGMINSKTTAARIIPVPGKKAGDTVSWGGLLGEATIMRLPHMSGSEDFISLGGRIPAPIHQMKN</sequence>
<dbReference type="EMBL" id="JAATJA010000002">
    <property type="protein sequence ID" value="NJB68339.1"/>
    <property type="molecule type" value="Genomic_DNA"/>
</dbReference>
<accession>A0A846QUL7</accession>
<dbReference type="HAMAP" id="MF_01221">
    <property type="entry name" value="UPF0210"/>
    <property type="match status" value="1"/>
</dbReference>
<comment type="caution">
    <text evidence="2">The sequence shown here is derived from an EMBL/GenBank/DDBJ whole genome shotgun (WGS) entry which is preliminary data.</text>
</comment>
<dbReference type="Gene3D" id="3.20.70.20">
    <property type="match status" value="1"/>
</dbReference>
<dbReference type="PANTHER" id="PTHR37560:SF1">
    <property type="entry name" value="UPF0210 PROTEIN MJ1665"/>
    <property type="match status" value="1"/>
</dbReference>
<proteinExistence type="inferred from homology"/>
<comment type="similarity">
    <text evidence="1">Belongs to the UPF0210 family.</text>
</comment>
<evidence type="ECO:0000313" key="2">
    <source>
        <dbReference type="EMBL" id="NJB68339.1"/>
    </source>
</evidence>
<gene>
    <name evidence="2" type="ORF">GGQ74_002012</name>
</gene>
<comment type="subunit">
    <text evidence="1">Homodimer.</text>
</comment>
<organism evidence="2 3">
    <name type="scientific">Desulfobaculum xiamenense</name>
    <dbReference type="NCBI Taxonomy" id="995050"/>
    <lineage>
        <taxon>Bacteria</taxon>
        <taxon>Pseudomonadati</taxon>
        <taxon>Thermodesulfobacteriota</taxon>
        <taxon>Desulfovibrionia</taxon>
        <taxon>Desulfovibrionales</taxon>
        <taxon>Desulfovibrionaceae</taxon>
        <taxon>Desulfobaculum</taxon>
    </lineage>
</organism>
<dbReference type="Pfam" id="PF05167">
    <property type="entry name" value="DUF711"/>
    <property type="match status" value="1"/>
</dbReference>
<reference evidence="2 3" key="1">
    <citation type="submission" date="2020-03" db="EMBL/GenBank/DDBJ databases">
        <title>Genomic Encyclopedia of Type Strains, Phase IV (KMG-IV): sequencing the most valuable type-strain genomes for metagenomic binning, comparative biology and taxonomic classification.</title>
        <authorList>
            <person name="Goeker M."/>
        </authorList>
    </citation>
    <scope>NUCLEOTIDE SEQUENCE [LARGE SCALE GENOMIC DNA]</scope>
    <source>
        <strain evidence="2 3">DSM 24233</strain>
    </source>
</reference>
<dbReference type="NCBIfam" id="NF003700">
    <property type="entry name" value="PRK05313.1"/>
    <property type="match status" value="1"/>
</dbReference>
<dbReference type="InterPro" id="IPR007841">
    <property type="entry name" value="UPF0210"/>
</dbReference>